<proteinExistence type="predicted"/>
<keyword evidence="3" id="KW-0732">Signal</keyword>
<keyword evidence="2" id="KW-0812">Transmembrane</keyword>
<feature type="region of interest" description="Disordered" evidence="1">
    <location>
        <begin position="26"/>
        <end position="46"/>
    </location>
</feature>
<evidence type="ECO:0000256" key="1">
    <source>
        <dbReference type="SAM" id="MobiDB-lite"/>
    </source>
</evidence>
<dbReference type="RefSeq" id="WP_184919656.1">
    <property type="nucleotide sequence ID" value="NZ_JACHJR010000001.1"/>
</dbReference>
<keyword evidence="2" id="KW-0472">Membrane</keyword>
<feature type="signal peptide" evidence="3">
    <location>
        <begin position="1"/>
        <end position="23"/>
    </location>
</feature>
<feature type="transmembrane region" description="Helical" evidence="2">
    <location>
        <begin position="526"/>
        <end position="544"/>
    </location>
</feature>
<organism evidence="4 5">
    <name type="scientific">Kitasatospora gansuensis</name>
    <dbReference type="NCBI Taxonomy" id="258050"/>
    <lineage>
        <taxon>Bacteria</taxon>
        <taxon>Bacillati</taxon>
        <taxon>Actinomycetota</taxon>
        <taxon>Actinomycetes</taxon>
        <taxon>Kitasatosporales</taxon>
        <taxon>Streptomycetaceae</taxon>
        <taxon>Kitasatospora</taxon>
    </lineage>
</organism>
<sequence>MRRWFLLPLLVVALLTTGGTAYADDPPAAPAAPAAQTFGIQPSGATEPDARGTFSYAATPGALVKDHVAVWNYSEQPLTVRLYPADAFNTDSGGYDVLPDGKPSTQAGSWIRTAVDTVTLPGRSRQIVPFTLAVPAQAAPGDHAAGIVVAVRAESKDAKGNAVTVDQRVGSRVNIRVSGDLKAELKVENAKAVYHPSLNPLETGRTTVSYTVRNTGNIRLGGKQAVRVTNVFGSIATGNAPADLQELLPGNAVNYRFDVAGVYPTLWGTAGITIDPLPVAGDKDPKLVSDVSKHRFALIPWSTLAALLLLALLTGRWWLARRRRRRLPGAGAKPPVLPAPVAAIALLAFLMLGQLPYAPRASAAEPVGTLTFDYPKGHDDDAIDLLSSGPCPDPANYLAVRITGAGFPAEGAPLTGTVAASVYRTAPNGGFILPLANTLKVVATQAGSGPLKGDYTITASCRHKVKPASVKDFTAVLTFTDPTNWTTAAVAPAGMLHQAVSADPVPTQAAGARPAAASAADSGVPLYSWIAVSAGLLLTGWLTVPYVRRIRARRTAEEAAE</sequence>
<dbReference type="AlphaFoldDB" id="A0A7W7SF88"/>
<keyword evidence="2" id="KW-1133">Transmembrane helix</keyword>
<reference evidence="4 5" key="1">
    <citation type="submission" date="2020-08" db="EMBL/GenBank/DDBJ databases">
        <title>Sequencing the genomes of 1000 actinobacteria strains.</title>
        <authorList>
            <person name="Klenk H.-P."/>
        </authorList>
    </citation>
    <scope>NUCLEOTIDE SEQUENCE [LARGE SCALE GENOMIC DNA]</scope>
    <source>
        <strain evidence="4 5">DSM 44786</strain>
    </source>
</reference>
<evidence type="ECO:0000256" key="3">
    <source>
        <dbReference type="SAM" id="SignalP"/>
    </source>
</evidence>
<feature type="chain" id="PRO_5030675057" description="DUF916 domain-containing protein" evidence="3">
    <location>
        <begin position="24"/>
        <end position="561"/>
    </location>
</feature>
<dbReference type="Proteomes" id="UP000573327">
    <property type="component" value="Unassembled WGS sequence"/>
</dbReference>
<name>A0A7W7SF88_9ACTN</name>
<protein>
    <recommendedName>
        <fullName evidence="6">DUF916 domain-containing protein</fullName>
    </recommendedName>
</protein>
<evidence type="ECO:0008006" key="6">
    <source>
        <dbReference type="Google" id="ProtNLM"/>
    </source>
</evidence>
<evidence type="ECO:0000313" key="5">
    <source>
        <dbReference type="Proteomes" id="UP000573327"/>
    </source>
</evidence>
<evidence type="ECO:0000256" key="2">
    <source>
        <dbReference type="SAM" id="Phobius"/>
    </source>
</evidence>
<gene>
    <name evidence="4" type="ORF">F4556_004906</name>
</gene>
<feature type="transmembrane region" description="Helical" evidence="2">
    <location>
        <begin position="296"/>
        <end position="315"/>
    </location>
</feature>
<keyword evidence="5" id="KW-1185">Reference proteome</keyword>
<accession>A0A7W7SF88</accession>
<feature type="transmembrane region" description="Helical" evidence="2">
    <location>
        <begin position="336"/>
        <end position="357"/>
    </location>
</feature>
<dbReference type="EMBL" id="JACHJR010000001">
    <property type="protein sequence ID" value="MBB4949371.1"/>
    <property type="molecule type" value="Genomic_DNA"/>
</dbReference>
<comment type="caution">
    <text evidence="4">The sequence shown here is derived from an EMBL/GenBank/DDBJ whole genome shotgun (WGS) entry which is preliminary data.</text>
</comment>
<evidence type="ECO:0000313" key="4">
    <source>
        <dbReference type="EMBL" id="MBB4949371.1"/>
    </source>
</evidence>
<feature type="compositionally biased region" description="Low complexity" evidence="1">
    <location>
        <begin position="26"/>
        <end position="35"/>
    </location>
</feature>